<comment type="caution">
    <text evidence="2">The sequence shown here is derived from an EMBL/GenBank/DDBJ whole genome shotgun (WGS) entry which is preliminary data.</text>
</comment>
<proteinExistence type="predicted"/>
<evidence type="ECO:0000313" key="2">
    <source>
        <dbReference type="EMBL" id="KAL0204403.1"/>
    </source>
</evidence>
<dbReference type="AlphaFoldDB" id="A0ABD0S161"/>
<evidence type="ECO:0000313" key="3">
    <source>
        <dbReference type="Proteomes" id="UP001529510"/>
    </source>
</evidence>
<feature type="region of interest" description="Disordered" evidence="1">
    <location>
        <begin position="18"/>
        <end position="59"/>
    </location>
</feature>
<evidence type="ECO:0000256" key="1">
    <source>
        <dbReference type="SAM" id="MobiDB-lite"/>
    </source>
</evidence>
<feature type="non-terminal residue" evidence="2">
    <location>
        <position position="59"/>
    </location>
</feature>
<dbReference type="EMBL" id="JAMKFB020000001">
    <property type="protein sequence ID" value="KAL0204403.1"/>
    <property type="molecule type" value="Genomic_DNA"/>
</dbReference>
<accession>A0ABD0S161</accession>
<protein>
    <submittedName>
        <fullName evidence="2">Uncharacterized protein</fullName>
    </submittedName>
</protein>
<keyword evidence="3" id="KW-1185">Reference proteome</keyword>
<name>A0ABD0S161_CIRMR</name>
<organism evidence="2 3">
    <name type="scientific">Cirrhinus mrigala</name>
    <name type="common">Mrigala</name>
    <dbReference type="NCBI Taxonomy" id="683832"/>
    <lineage>
        <taxon>Eukaryota</taxon>
        <taxon>Metazoa</taxon>
        <taxon>Chordata</taxon>
        <taxon>Craniata</taxon>
        <taxon>Vertebrata</taxon>
        <taxon>Euteleostomi</taxon>
        <taxon>Actinopterygii</taxon>
        <taxon>Neopterygii</taxon>
        <taxon>Teleostei</taxon>
        <taxon>Ostariophysi</taxon>
        <taxon>Cypriniformes</taxon>
        <taxon>Cyprinidae</taxon>
        <taxon>Labeoninae</taxon>
        <taxon>Labeonini</taxon>
        <taxon>Cirrhinus</taxon>
    </lineage>
</organism>
<sequence length="59" mass="6218">NTSVKPAVRTEAAFAKEFPVKKEADGAYGEWVPPSTSGSSGTEETSKDNDSVFPEAPSQ</sequence>
<gene>
    <name evidence="2" type="ORF">M9458_002421</name>
</gene>
<feature type="non-terminal residue" evidence="2">
    <location>
        <position position="1"/>
    </location>
</feature>
<reference evidence="2 3" key="1">
    <citation type="submission" date="2024-05" db="EMBL/GenBank/DDBJ databases">
        <title>Genome sequencing and assembly of Indian major carp, Cirrhinus mrigala (Hamilton, 1822).</title>
        <authorList>
            <person name="Mohindra V."/>
            <person name="Chowdhury L.M."/>
            <person name="Lal K."/>
            <person name="Jena J.K."/>
        </authorList>
    </citation>
    <scope>NUCLEOTIDE SEQUENCE [LARGE SCALE GENOMIC DNA]</scope>
    <source>
        <strain evidence="2">CM1030</strain>
        <tissue evidence="2">Blood</tissue>
    </source>
</reference>
<dbReference type="Proteomes" id="UP001529510">
    <property type="component" value="Unassembled WGS sequence"/>
</dbReference>